<reference evidence="1 2" key="1">
    <citation type="submission" date="2016-10" db="EMBL/GenBank/DDBJ databases">
        <authorList>
            <person name="de Groot N.N."/>
        </authorList>
    </citation>
    <scope>NUCLEOTIDE SEQUENCE [LARGE SCALE GENOMIC DNA]</scope>
    <source>
        <strain evidence="1 2">CGMCC 4.5727</strain>
    </source>
</reference>
<organism evidence="1 2">
    <name type="scientific">Streptomyces indicus</name>
    <dbReference type="NCBI Taxonomy" id="417292"/>
    <lineage>
        <taxon>Bacteria</taxon>
        <taxon>Bacillati</taxon>
        <taxon>Actinomycetota</taxon>
        <taxon>Actinomycetes</taxon>
        <taxon>Kitasatosporales</taxon>
        <taxon>Streptomycetaceae</taxon>
        <taxon>Streptomyces</taxon>
    </lineage>
</organism>
<dbReference type="Proteomes" id="UP000199155">
    <property type="component" value="Unassembled WGS sequence"/>
</dbReference>
<evidence type="ECO:0000313" key="2">
    <source>
        <dbReference type="Proteomes" id="UP000199155"/>
    </source>
</evidence>
<proteinExistence type="predicted"/>
<dbReference type="AlphaFoldDB" id="A0A1G9ETA3"/>
<keyword evidence="2" id="KW-1185">Reference proteome</keyword>
<protein>
    <submittedName>
        <fullName evidence="1">Uncharacterized protein</fullName>
    </submittedName>
</protein>
<sequence>MTGLRFTLLALIALGVAIGCYEDTDTAPAPPPPTVQHC</sequence>
<dbReference type="EMBL" id="FNFF01000012">
    <property type="protein sequence ID" value="SDK79402.1"/>
    <property type="molecule type" value="Genomic_DNA"/>
</dbReference>
<accession>A0A1G9ETA3</accession>
<dbReference type="PROSITE" id="PS51257">
    <property type="entry name" value="PROKAR_LIPOPROTEIN"/>
    <property type="match status" value="1"/>
</dbReference>
<gene>
    <name evidence="1" type="ORF">SAMN05421806_11252</name>
</gene>
<name>A0A1G9ETA3_9ACTN</name>
<evidence type="ECO:0000313" key="1">
    <source>
        <dbReference type="EMBL" id="SDK79402.1"/>
    </source>
</evidence>
<dbReference type="STRING" id="417292.SAMN05421806_11252"/>